<dbReference type="CDD" id="cd00806">
    <property type="entry name" value="TrpRS_core"/>
    <property type="match status" value="1"/>
</dbReference>
<dbReference type="EC" id="6.1.1.2" evidence="8"/>
<dbReference type="GO" id="GO:0005524">
    <property type="term" value="F:ATP binding"/>
    <property type="evidence" value="ECO:0007669"/>
    <property type="project" value="UniProtKB-UniRule"/>
</dbReference>
<dbReference type="InterPro" id="IPR002306">
    <property type="entry name" value="Trp-tRNA-ligase"/>
</dbReference>
<dbReference type="Gene3D" id="3.40.50.620">
    <property type="entry name" value="HUPs"/>
    <property type="match status" value="1"/>
</dbReference>
<evidence type="ECO:0000256" key="8">
    <source>
        <dbReference type="HAMAP-Rule" id="MF_00140"/>
    </source>
</evidence>
<evidence type="ECO:0000256" key="2">
    <source>
        <dbReference type="ARBA" id="ARBA00022598"/>
    </source>
</evidence>
<feature type="binding site" evidence="8">
    <location>
        <begin position="197"/>
        <end position="201"/>
    </location>
    <ligand>
        <name>ATP</name>
        <dbReference type="ChEBI" id="CHEBI:30616"/>
    </ligand>
</feature>
<dbReference type="GO" id="GO:0006436">
    <property type="term" value="P:tryptophanyl-tRNA aminoacylation"/>
    <property type="evidence" value="ECO:0007669"/>
    <property type="project" value="UniProtKB-UniRule"/>
</dbReference>
<gene>
    <name evidence="8" type="primary">trpS</name>
    <name evidence="10" type="ORF">B5M47_03095</name>
</gene>
<dbReference type="Pfam" id="PF00579">
    <property type="entry name" value="tRNA-synt_1b"/>
    <property type="match status" value="1"/>
</dbReference>
<keyword evidence="3 8" id="KW-0547">Nucleotide-binding</keyword>
<sequence>MSTKKPAVFSGVAPSGSLHIGNYIGAIRHWVEFQDKEDNIFCVVDLHAITTPQDPRKLKEKIYEVAALYLACGINPDKSKIFVQSHNPDHAQLAWILNCVTPIGWMRRMTQFKDKSQKQKEIVSMGLFDYPVLMAADILLYQTNEVPVGEDQKQHVEITRDIARRFNSRFGEAFTIPKAVIDTTGARIMSLQNPLAKMSKSDPNPDGSIFLLDDADAVQHKIRIAVTDSGKEVKASENKPALKNLLTIYSVLGNESVEALEERYQGVGYREFKADLAEVVIEFLRPIQKKYREIWESRGYLDDVLRRGLEMVRPVSHETLARVRELVGLG</sequence>
<evidence type="ECO:0000313" key="10">
    <source>
        <dbReference type="EMBL" id="OQX50821.1"/>
    </source>
</evidence>
<comment type="caution">
    <text evidence="10">The sequence shown here is derived from an EMBL/GenBank/DDBJ whole genome shotgun (WGS) entry which is preliminary data.</text>
</comment>
<dbReference type="FunFam" id="3.40.50.620:FF:000082">
    <property type="entry name" value="MSW1p Mitochondrial tryptophanyl-tRNA synthetase"/>
    <property type="match status" value="1"/>
</dbReference>
<dbReference type="InterPro" id="IPR050203">
    <property type="entry name" value="Trp-tRNA_synthetase"/>
</dbReference>
<dbReference type="FunFam" id="1.10.240.10:FF:000002">
    <property type="entry name" value="Tryptophan--tRNA ligase"/>
    <property type="match status" value="1"/>
</dbReference>
<dbReference type="PROSITE" id="PS00178">
    <property type="entry name" value="AA_TRNA_LIGASE_I"/>
    <property type="match status" value="1"/>
</dbReference>
<evidence type="ECO:0000313" key="11">
    <source>
        <dbReference type="Proteomes" id="UP000192520"/>
    </source>
</evidence>
<dbReference type="HAMAP" id="MF_00140_B">
    <property type="entry name" value="Trp_tRNA_synth_B"/>
    <property type="match status" value="1"/>
</dbReference>
<comment type="function">
    <text evidence="8">Catalyzes the attachment of tryptophan to tRNA(Trp).</text>
</comment>
<dbReference type="PANTHER" id="PTHR43766">
    <property type="entry name" value="TRYPTOPHAN--TRNA LIGASE, MITOCHONDRIAL"/>
    <property type="match status" value="1"/>
</dbReference>
<feature type="binding site" evidence="8">
    <location>
        <begin position="21"/>
        <end position="22"/>
    </location>
    <ligand>
        <name>ATP</name>
        <dbReference type="ChEBI" id="CHEBI:30616"/>
    </ligand>
</feature>
<dbReference type="Gene3D" id="1.10.240.10">
    <property type="entry name" value="Tyrosyl-Transfer RNA Synthetase"/>
    <property type="match status" value="1"/>
</dbReference>
<keyword evidence="5 8" id="KW-0648">Protein biosynthesis</keyword>
<proteinExistence type="inferred from homology"/>
<evidence type="ECO:0000256" key="5">
    <source>
        <dbReference type="ARBA" id="ARBA00022917"/>
    </source>
</evidence>
<reference evidence="11" key="1">
    <citation type="submission" date="2017-03" db="EMBL/GenBank/DDBJ databases">
        <title>Novel pathways for hydrocarbon cycling and metabolic interdependencies in hydrothermal sediment communities.</title>
        <authorList>
            <person name="Dombrowski N."/>
            <person name="Seitz K."/>
            <person name="Teske A."/>
            <person name="Baker B."/>
        </authorList>
    </citation>
    <scope>NUCLEOTIDE SEQUENCE [LARGE SCALE GENOMIC DNA]</scope>
</reference>
<dbReference type="PRINTS" id="PR01039">
    <property type="entry name" value="TRNASYNTHTRP"/>
</dbReference>
<keyword evidence="2 8" id="KW-0436">Ligase</keyword>
<evidence type="ECO:0000256" key="1">
    <source>
        <dbReference type="ARBA" id="ARBA00005594"/>
    </source>
</evidence>
<keyword evidence="6 8" id="KW-0030">Aminoacyl-tRNA synthetase</keyword>
<evidence type="ECO:0000256" key="3">
    <source>
        <dbReference type="ARBA" id="ARBA00022741"/>
    </source>
</evidence>
<comment type="catalytic activity">
    <reaction evidence="7 8">
        <text>tRNA(Trp) + L-tryptophan + ATP = L-tryptophyl-tRNA(Trp) + AMP + diphosphate + H(+)</text>
        <dbReference type="Rhea" id="RHEA:24080"/>
        <dbReference type="Rhea" id="RHEA-COMP:9671"/>
        <dbReference type="Rhea" id="RHEA-COMP:9705"/>
        <dbReference type="ChEBI" id="CHEBI:15378"/>
        <dbReference type="ChEBI" id="CHEBI:30616"/>
        <dbReference type="ChEBI" id="CHEBI:33019"/>
        <dbReference type="ChEBI" id="CHEBI:57912"/>
        <dbReference type="ChEBI" id="CHEBI:78442"/>
        <dbReference type="ChEBI" id="CHEBI:78535"/>
        <dbReference type="ChEBI" id="CHEBI:456215"/>
        <dbReference type="EC" id="6.1.1.2"/>
    </reaction>
</comment>
<dbReference type="PANTHER" id="PTHR43766:SF1">
    <property type="entry name" value="TRYPTOPHAN--TRNA LIGASE, MITOCHONDRIAL"/>
    <property type="match status" value="1"/>
</dbReference>
<dbReference type="InterPro" id="IPR002305">
    <property type="entry name" value="aa-tRNA-synth_Ic"/>
</dbReference>
<keyword evidence="8" id="KW-0963">Cytoplasm</keyword>
<protein>
    <recommendedName>
        <fullName evidence="8">Tryptophan--tRNA ligase</fullName>
        <ecNumber evidence="8">6.1.1.2</ecNumber>
    </recommendedName>
    <alternativeName>
        <fullName evidence="8">Tryptophanyl-tRNA synthetase</fullName>
        <shortName evidence="8">TrpRS</shortName>
    </alternativeName>
</protein>
<comment type="subunit">
    <text evidence="8">Homodimer.</text>
</comment>
<dbReference type="InterPro" id="IPR024109">
    <property type="entry name" value="Trp-tRNA-ligase_bac-type"/>
</dbReference>
<dbReference type="NCBIfam" id="TIGR00233">
    <property type="entry name" value="trpS"/>
    <property type="match status" value="1"/>
</dbReference>
<comment type="similarity">
    <text evidence="1 8 9">Belongs to the class-I aminoacyl-tRNA synthetase family.</text>
</comment>
<evidence type="ECO:0000256" key="6">
    <source>
        <dbReference type="ARBA" id="ARBA00023146"/>
    </source>
</evidence>
<dbReference type="InterPro" id="IPR014729">
    <property type="entry name" value="Rossmann-like_a/b/a_fold"/>
</dbReference>
<feature type="binding site" evidence="8">
    <location>
        <begin position="149"/>
        <end position="151"/>
    </location>
    <ligand>
        <name>ATP</name>
        <dbReference type="ChEBI" id="CHEBI:30616"/>
    </ligand>
</feature>
<comment type="caution">
    <text evidence="8">Lacks conserved residue(s) required for the propagation of feature annotation.</text>
</comment>
<dbReference type="AlphaFoldDB" id="A0A1W9NXC0"/>
<name>A0A1W9NXC0_UNCC3</name>
<dbReference type="STRING" id="1968527.B5M47_03095"/>
<feature type="short sequence motif" description="'HIGH' region" evidence="8">
    <location>
        <begin position="14"/>
        <end position="22"/>
    </location>
</feature>
<organism evidence="10 11">
    <name type="scientific">candidate division CPR3 bacterium 4484_211</name>
    <dbReference type="NCBI Taxonomy" id="1968527"/>
    <lineage>
        <taxon>Bacteria</taxon>
        <taxon>Bacteria division CPR3</taxon>
    </lineage>
</organism>
<dbReference type="EMBL" id="MZGJ01000018">
    <property type="protein sequence ID" value="OQX50821.1"/>
    <property type="molecule type" value="Genomic_DNA"/>
</dbReference>
<dbReference type="InterPro" id="IPR001412">
    <property type="entry name" value="aa-tRNA-synth_I_CS"/>
</dbReference>
<comment type="subcellular location">
    <subcellularLocation>
        <location evidence="8">Cytoplasm</location>
    </subcellularLocation>
</comment>
<dbReference type="Proteomes" id="UP000192520">
    <property type="component" value="Unassembled WGS sequence"/>
</dbReference>
<keyword evidence="4 8" id="KW-0067">ATP-binding</keyword>
<feature type="binding site" evidence="8">
    <location>
        <position position="137"/>
    </location>
    <ligand>
        <name>L-tryptophan</name>
        <dbReference type="ChEBI" id="CHEBI:57912"/>
    </ligand>
</feature>
<evidence type="ECO:0000256" key="9">
    <source>
        <dbReference type="RuleBase" id="RU363036"/>
    </source>
</evidence>
<dbReference type="SUPFAM" id="SSF52374">
    <property type="entry name" value="Nucleotidylyl transferase"/>
    <property type="match status" value="1"/>
</dbReference>
<dbReference type="GO" id="GO:0004830">
    <property type="term" value="F:tryptophan-tRNA ligase activity"/>
    <property type="evidence" value="ECO:0007669"/>
    <property type="project" value="UniProtKB-UniRule"/>
</dbReference>
<feature type="short sequence motif" description="'KMSKS' region" evidence="8">
    <location>
        <begin position="197"/>
        <end position="201"/>
    </location>
</feature>
<evidence type="ECO:0000256" key="7">
    <source>
        <dbReference type="ARBA" id="ARBA00049929"/>
    </source>
</evidence>
<feature type="binding site" evidence="8">
    <location>
        <position position="188"/>
    </location>
    <ligand>
        <name>ATP</name>
        <dbReference type="ChEBI" id="CHEBI:30616"/>
    </ligand>
</feature>
<dbReference type="GO" id="GO:0005829">
    <property type="term" value="C:cytosol"/>
    <property type="evidence" value="ECO:0007669"/>
    <property type="project" value="TreeGrafter"/>
</dbReference>
<evidence type="ECO:0000256" key="4">
    <source>
        <dbReference type="ARBA" id="ARBA00022840"/>
    </source>
</evidence>
<accession>A0A1W9NXC0</accession>